<feature type="transmembrane region" description="Helical" evidence="6">
    <location>
        <begin position="249"/>
        <end position="269"/>
    </location>
</feature>
<comment type="caution">
    <text evidence="7">The sequence shown here is derived from an EMBL/GenBank/DDBJ whole genome shotgun (WGS) entry which is preliminary data.</text>
</comment>
<feature type="transmembrane region" description="Helical" evidence="6">
    <location>
        <begin position="289"/>
        <end position="311"/>
    </location>
</feature>
<dbReference type="PANTHER" id="PTHR30250:SF11">
    <property type="entry name" value="O-ANTIGEN TRANSPORTER-RELATED"/>
    <property type="match status" value="1"/>
</dbReference>
<name>A0ABQ2NGA1_9ACTN</name>
<dbReference type="Proteomes" id="UP000655410">
    <property type="component" value="Unassembled WGS sequence"/>
</dbReference>
<evidence type="ECO:0000256" key="4">
    <source>
        <dbReference type="ARBA" id="ARBA00022989"/>
    </source>
</evidence>
<feature type="transmembrane region" description="Helical" evidence="6">
    <location>
        <begin position="221"/>
        <end position="243"/>
    </location>
</feature>
<proteinExistence type="predicted"/>
<keyword evidence="2" id="KW-1003">Cell membrane</keyword>
<sequence>MRHLHLRIARLGRSEISRLAGAGLTVQMLTLVSGPLVARMLGASGRGEVTVAMLYSILSSRLVLAGWCVTITRELAQQAWAARTALGPLVGRSGIASAIPALLAGLLTAATLHSSPHMLQVASATAVITLLASVTLVMTAMLQGEGQVRHVNRLRLISVLLYVLGIALIFLVDRQSHAIVVLAVYAGAQTIGLGVAWQALRPREAEGARLAGRALLRSARRAHLGAIGFLDGMGLDHVVVAVMMSTTSLGLYTVASSSTNLPVMVLQGVSGMLLPRMAARDAEESRRLLFRWTAASTALVACVVIGLEIIIGPAIRILFGTEFVPATPVARLLIVAWALLALRRLFISAAQAQHRAGRSSVVEAASAIALVVGVPVGIATHGIVGAAAAVLAVSALSCAALAATVSWRVPRQATPRRADQRTSS</sequence>
<feature type="transmembrane region" description="Helical" evidence="6">
    <location>
        <begin position="154"/>
        <end position="172"/>
    </location>
</feature>
<evidence type="ECO:0000313" key="8">
    <source>
        <dbReference type="Proteomes" id="UP000655410"/>
    </source>
</evidence>
<feature type="transmembrane region" description="Helical" evidence="6">
    <location>
        <begin position="53"/>
        <end position="72"/>
    </location>
</feature>
<keyword evidence="8" id="KW-1185">Reference proteome</keyword>
<dbReference type="Pfam" id="PF13440">
    <property type="entry name" value="Polysacc_synt_3"/>
    <property type="match status" value="1"/>
</dbReference>
<feature type="transmembrane region" description="Helical" evidence="6">
    <location>
        <begin position="361"/>
        <end position="380"/>
    </location>
</feature>
<evidence type="ECO:0000256" key="5">
    <source>
        <dbReference type="ARBA" id="ARBA00023136"/>
    </source>
</evidence>
<organism evidence="7 8">
    <name type="scientific">Nocardioides phosphati</name>
    <dbReference type="NCBI Taxonomy" id="1867775"/>
    <lineage>
        <taxon>Bacteria</taxon>
        <taxon>Bacillati</taxon>
        <taxon>Actinomycetota</taxon>
        <taxon>Actinomycetes</taxon>
        <taxon>Propionibacteriales</taxon>
        <taxon>Nocardioidaceae</taxon>
        <taxon>Nocardioides</taxon>
    </lineage>
</organism>
<evidence type="ECO:0000256" key="6">
    <source>
        <dbReference type="SAM" id="Phobius"/>
    </source>
</evidence>
<feature type="transmembrane region" description="Helical" evidence="6">
    <location>
        <begin position="317"/>
        <end position="340"/>
    </location>
</feature>
<dbReference type="PANTHER" id="PTHR30250">
    <property type="entry name" value="PST FAMILY PREDICTED COLANIC ACID TRANSPORTER"/>
    <property type="match status" value="1"/>
</dbReference>
<keyword evidence="5 6" id="KW-0472">Membrane</keyword>
<reference evidence="8" key="1">
    <citation type="journal article" date="2019" name="Int. J. Syst. Evol. Microbiol.">
        <title>The Global Catalogue of Microorganisms (GCM) 10K type strain sequencing project: providing services to taxonomists for standard genome sequencing and annotation.</title>
        <authorList>
            <consortium name="The Broad Institute Genomics Platform"/>
            <consortium name="The Broad Institute Genome Sequencing Center for Infectious Disease"/>
            <person name="Wu L."/>
            <person name="Ma J."/>
        </authorList>
    </citation>
    <scope>NUCLEOTIDE SEQUENCE [LARGE SCALE GENOMIC DNA]</scope>
    <source>
        <strain evidence="8">CGMCC 4.7371</strain>
    </source>
</reference>
<feature type="transmembrane region" description="Helical" evidence="6">
    <location>
        <begin position="21"/>
        <end position="41"/>
    </location>
</feature>
<feature type="transmembrane region" description="Helical" evidence="6">
    <location>
        <begin position="118"/>
        <end position="142"/>
    </location>
</feature>
<evidence type="ECO:0008006" key="9">
    <source>
        <dbReference type="Google" id="ProtNLM"/>
    </source>
</evidence>
<feature type="transmembrane region" description="Helical" evidence="6">
    <location>
        <begin position="178"/>
        <end position="200"/>
    </location>
</feature>
<dbReference type="EMBL" id="BMNI01000013">
    <property type="protein sequence ID" value="GGO93603.1"/>
    <property type="molecule type" value="Genomic_DNA"/>
</dbReference>
<dbReference type="RefSeq" id="WP_188785104.1">
    <property type="nucleotide sequence ID" value="NZ_BMNI01000013.1"/>
</dbReference>
<protein>
    <recommendedName>
        <fullName evidence="9">Oligosaccharide flippase family protein</fullName>
    </recommendedName>
</protein>
<gene>
    <name evidence="7" type="ORF">GCM10011584_32690</name>
</gene>
<keyword evidence="4 6" id="KW-1133">Transmembrane helix</keyword>
<evidence type="ECO:0000313" key="7">
    <source>
        <dbReference type="EMBL" id="GGO93603.1"/>
    </source>
</evidence>
<keyword evidence="3 6" id="KW-0812">Transmembrane</keyword>
<accession>A0ABQ2NGA1</accession>
<evidence type="ECO:0000256" key="1">
    <source>
        <dbReference type="ARBA" id="ARBA00004651"/>
    </source>
</evidence>
<feature type="transmembrane region" description="Helical" evidence="6">
    <location>
        <begin position="93"/>
        <end position="112"/>
    </location>
</feature>
<evidence type="ECO:0000256" key="2">
    <source>
        <dbReference type="ARBA" id="ARBA00022475"/>
    </source>
</evidence>
<comment type="subcellular location">
    <subcellularLocation>
        <location evidence="1">Cell membrane</location>
        <topology evidence="1">Multi-pass membrane protein</topology>
    </subcellularLocation>
</comment>
<dbReference type="InterPro" id="IPR050833">
    <property type="entry name" value="Poly_Biosynth_Transport"/>
</dbReference>
<evidence type="ECO:0000256" key="3">
    <source>
        <dbReference type="ARBA" id="ARBA00022692"/>
    </source>
</evidence>
<feature type="transmembrane region" description="Helical" evidence="6">
    <location>
        <begin position="386"/>
        <end position="407"/>
    </location>
</feature>